<dbReference type="PROSITE" id="PS00109">
    <property type="entry name" value="PROTEIN_KINASE_TYR"/>
    <property type="match status" value="1"/>
</dbReference>
<evidence type="ECO:0000313" key="4">
    <source>
        <dbReference type="EMBL" id="KAK8892107.1"/>
    </source>
</evidence>
<dbReference type="SUPFAM" id="SSF56112">
    <property type="entry name" value="Protein kinase-like (PK-like)"/>
    <property type="match status" value="1"/>
</dbReference>
<dbReference type="Gene3D" id="1.10.510.10">
    <property type="entry name" value="Transferase(Phosphotransferase) domain 1"/>
    <property type="match status" value="1"/>
</dbReference>
<gene>
    <name evidence="4" type="ORF">M9Y10_029329</name>
</gene>
<reference evidence="4 5" key="1">
    <citation type="submission" date="2024-04" db="EMBL/GenBank/DDBJ databases">
        <title>Tritrichomonas musculus Genome.</title>
        <authorList>
            <person name="Alves-Ferreira E."/>
            <person name="Grigg M."/>
            <person name="Lorenzi H."/>
            <person name="Galac M."/>
        </authorList>
    </citation>
    <scope>NUCLEOTIDE SEQUENCE [LARGE SCALE GENOMIC DNA]</scope>
    <source>
        <strain evidence="4 5">EAF2021</strain>
    </source>
</reference>
<dbReference type="InterPro" id="IPR050108">
    <property type="entry name" value="CDK"/>
</dbReference>
<dbReference type="PANTHER" id="PTHR24056">
    <property type="entry name" value="CELL DIVISION PROTEIN KINASE"/>
    <property type="match status" value="1"/>
</dbReference>
<dbReference type="Pfam" id="PF00069">
    <property type="entry name" value="Pkinase"/>
    <property type="match status" value="1"/>
</dbReference>
<keyword evidence="2" id="KW-0067">ATP-binding</keyword>
<name>A0ABR2KMG5_9EUKA</name>
<dbReference type="InterPro" id="IPR011009">
    <property type="entry name" value="Kinase-like_dom_sf"/>
</dbReference>
<evidence type="ECO:0000256" key="2">
    <source>
        <dbReference type="ARBA" id="ARBA00022840"/>
    </source>
</evidence>
<sequence>MDQKYKKICLIQQGTYGTVWKGINQLSGELVAIKECRTTTTSKREISTLSSLAHPNIVKLLEYYCNDEHSILIYEFVGDDLYEYINHHHPFQLSQIKLFIYSLLKAISYLHQQGLMHRDVTSTNILIDEKTQNIKLCDFGLSKYLSKGPHTPKMCTLQYSAPELLIGSTVYDGSVDLWSCGCVFLEIILGVLPFDANSEVKLLHQQFNLLGTPPREKWPELPLTVNIGDFKSTLREVLPKDIDKNGINLIESLLSFSPSLRITAQQALKHPFFNDLQTCDTK</sequence>
<comment type="caution">
    <text evidence="4">The sequence shown here is derived from an EMBL/GenBank/DDBJ whole genome shotgun (WGS) entry which is preliminary data.</text>
</comment>
<dbReference type="InterPro" id="IPR000719">
    <property type="entry name" value="Prot_kinase_dom"/>
</dbReference>
<feature type="domain" description="Protein kinase" evidence="3">
    <location>
        <begin position="5"/>
        <end position="273"/>
    </location>
</feature>
<evidence type="ECO:0000313" key="5">
    <source>
        <dbReference type="Proteomes" id="UP001470230"/>
    </source>
</evidence>
<dbReference type="Gene3D" id="3.30.200.20">
    <property type="entry name" value="Phosphorylase Kinase, domain 1"/>
    <property type="match status" value="1"/>
</dbReference>
<evidence type="ECO:0000259" key="3">
    <source>
        <dbReference type="PROSITE" id="PS50011"/>
    </source>
</evidence>
<keyword evidence="5" id="KW-1185">Reference proteome</keyword>
<dbReference type="EMBL" id="JAPFFF010000004">
    <property type="protein sequence ID" value="KAK8892107.1"/>
    <property type="molecule type" value="Genomic_DNA"/>
</dbReference>
<dbReference type="PROSITE" id="PS50011">
    <property type="entry name" value="PROTEIN_KINASE_DOM"/>
    <property type="match status" value="1"/>
</dbReference>
<dbReference type="InterPro" id="IPR008266">
    <property type="entry name" value="Tyr_kinase_AS"/>
</dbReference>
<accession>A0ABR2KMG5</accession>
<dbReference type="Proteomes" id="UP001470230">
    <property type="component" value="Unassembled WGS sequence"/>
</dbReference>
<proteinExistence type="predicted"/>
<organism evidence="4 5">
    <name type="scientific">Tritrichomonas musculus</name>
    <dbReference type="NCBI Taxonomy" id="1915356"/>
    <lineage>
        <taxon>Eukaryota</taxon>
        <taxon>Metamonada</taxon>
        <taxon>Parabasalia</taxon>
        <taxon>Tritrichomonadida</taxon>
        <taxon>Tritrichomonadidae</taxon>
        <taxon>Tritrichomonas</taxon>
    </lineage>
</organism>
<protein>
    <submittedName>
        <fullName evidence="4">Positive regulation of DNA-dependent DNA replication initiation</fullName>
    </submittedName>
</protein>
<evidence type="ECO:0000256" key="1">
    <source>
        <dbReference type="ARBA" id="ARBA00022741"/>
    </source>
</evidence>
<keyword evidence="1" id="KW-0547">Nucleotide-binding</keyword>